<dbReference type="InterPro" id="IPR006442">
    <property type="entry name" value="Antitoxin_Phd/YefM"/>
</dbReference>
<evidence type="ECO:0000313" key="4">
    <source>
        <dbReference type="Proteomes" id="UP000070467"/>
    </source>
</evidence>
<dbReference type="RefSeq" id="WP_066130712.1">
    <property type="nucleotide sequence ID" value="NZ_KQ959902.1"/>
</dbReference>
<dbReference type="Proteomes" id="UP000070467">
    <property type="component" value="Unassembled WGS sequence"/>
</dbReference>
<proteinExistence type="inferred from homology"/>
<dbReference type="Gene3D" id="3.40.1620.10">
    <property type="entry name" value="YefM-like domain"/>
    <property type="match status" value="1"/>
</dbReference>
<evidence type="ECO:0000256" key="2">
    <source>
        <dbReference type="RuleBase" id="RU362080"/>
    </source>
</evidence>
<keyword evidence="4" id="KW-1185">Reference proteome</keyword>
<comment type="caution">
    <text evidence="3">The sequence shown here is derived from an EMBL/GenBank/DDBJ whole genome shotgun (WGS) entry which is preliminary data.</text>
</comment>
<dbReference type="EMBL" id="LSDB01000055">
    <property type="protein sequence ID" value="KXB56914.1"/>
    <property type="molecule type" value="Genomic_DNA"/>
</dbReference>
<gene>
    <name evidence="3" type="ORF">HMPREF1871_01044</name>
</gene>
<name>A0ABR5TP17_9BACL</name>
<sequence length="82" mass="9391">MLNTNVTNFRKNIFGILEQAIKYNEPVNISTKEGNAVILSEEEYNDMIETLYLSSFPATKEKIIEGLNTSLDDCIEESEVKW</sequence>
<evidence type="ECO:0000313" key="3">
    <source>
        <dbReference type="EMBL" id="KXB56914.1"/>
    </source>
</evidence>
<dbReference type="InterPro" id="IPR036165">
    <property type="entry name" value="YefM-like_sf"/>
</dbReference>
<evidence type="ECO:0000256" key="1">
    <source>
        <dbReference type="ARBA" id="ARBA00009981"/>
    </source>
</evidence>
<accession>A0ABR5TP17</accession>
<comment type="function">
    <text evidence="2">Antitoxin component of a type II toxin-antitoxin (TA) system.</text>
</comment>
<organism evidence="3 4">
    <name type="scientific">Gemelliphila asaccharolytica</name>
    <dbReference type="NCBI Taxonomy" id="502393"/>
    <lineage>
        <taxon>Bacteria</taxon>
        <taxon>Bacillati</taxon>
        <taxon>Bacillota</taxon>
        <taxon>Bacilli</taxon>
        <taxon>Bacillales</taxon>
        <taxon>Gemellaceae</taxon>
        <taxon>Gemelliphila</taxon>
    </lineage>
</organism>
<reference evidence="3 4" key="1">
    <citation type="submission" date="2016-01" db="EMBL/GenBank/DDBJ databases">
        <authorList>
            <person name="Mitreva M."/>
            <person name="Pepin K.H."/>
            <person name="Mihindukulasuriya K.A."/>
            <person name="Fulton R."/>
            <person name="Fronick C."/>
            <person name="O'Laughlin M."/>
            <person name="Miner T."/>
            <person name="Herter B."/>
            <person name="Rosa B.A."/>
            <person name="Cordes M."/>
            <person name="Tomlinson C."/>
            <person name="Wollam A."/>
            <person name="Palsikar V.B."/>
            <person name="Mardis E.R."/>
            <person name="Wilson R.K."/>
        </authorList>
    </citation>
    <scope>NUCLEOTIDE SEQUENCE [LARGE SCALE GENOMIC DNA]</scope>
    <source>
        <strain evidence="3 4">KA00071</strain>
    </source>
</reference>
<dbReference type="Pfam" id="PF02604">
    <property type="entry name" value="PhdYeFM_antitox"/>
    <property type="match status" value="1"/>
</dbReference>
<protein>
    <recommendedName>
        <fullName evidence="2">Antitoxin</fullName>
    </recommendedName>
</protein>
<comment type="similarity">
    <text evidence="1 2">Belongs to the phD/YefM antitoxin family.</text>
</comment>
<dbReference type="SUPFAM" id="SSF143120">
    <property type="entry name" value="YefM-like"/>
    <property type="match status" value="1"/>
</dbReference>